<sequence>MGVHLELPVTTTSPLAVGAIESAKMRILCLVSENPVIIFSRRPPPPPPLCCVRRVNEALALLTFDVTSSHGHLLSQPFVIVPAVFTGGARASRPWRGLVAFPTQRPPRLSSGWR</sequence>
<evidence type="ECO:0000313" key="1">
    <source>
        <dbReference type="EMBL" id="RVW60773.1"/>
    </source>
</evidence>
<dbReference type="AlphaFoldDB" id="A0A438FLA2"/>
<gene>
    <name evidence="1" type="ORF">CK203_033604</name>
</gene>
<proteinExistence type="predicted"/>
<organism evidence="1 2">
    <name type="scientific">Vitis vinifera</name>
    <name type="common">Grape</name>
    <dbReference type="NCBI Taxonomy" id="29760"/>
    <lineage>
        <taxon>Eukaryota</taxon>
        <taxon>Viridiplantae</taxon>
        <taxon>Streptophyta</taxon>
        <taxon>Embryophyta</taxon>
        <taxon>Tracheophyta</taxon>
        <taxon>Spermatophyta</taxon>
        <taxon>Magnoliopsida</taxon>
        <taxon>eudicotyledons</taxon>
        <taxon>Gunneridae</taxon>
        <taxon>Pentapetalae</taxon>
        <taxon>rosids</taxon>
        <taxon>Vitales</taxon>
        <taxon>Vitaceae</taxon>
        <taxon>Viteae</taxon>
        <taxon>Vitis</taxon>
    </lineage>
</organism>
<name>A0A438FLA2_VITVI</name>
<dbReference type="EMBL" id="QGNW01000846">
    <property type="protein sequence ID" value="RVW60773.1"/>
    <property type="molecule type" value="Genomic_DNA"/>
</dbReference>
<dbReference type="Proteomes" id="UP000288805">
    <property type="component" value="Unassembled WGS sequence"/>
</dbReference>
<reference evidence="1 2" key="1">
    <citation type="journal article" date="2018" name="PLoS Genet.">
        <title>Population sequencing reveals clonal diversity and ancestral inbreeding in the grapevine cultivar Chardonnay.</title>
        <authorList>
            <person name="Roach M.J."/>
            <person name="Johnson D.L."/>
            <person name="Bohlmann J."/>
            <person name="van Vuuren H.J."/>
            <person name="Jones S.J."/>
            <person name="Pretorius I.S."/>
            <person name="Schmidt S.A."/>
            <person name="Borneman A.R."/>
        </authorList>
    </citation>
    <scope>NUCLEOTIDE SEQUENCE [LARGE SCALE GENOMIC DNA]</scope>
    <source>
        <strain evidence="2">cv. Chardonnay</strain>
        <tissue evidence="1">Leaf</tissue>
    </source>
</reference>
<comment type="caution">
    <text evidence="1">The sequence shown here is derived from an EMBL/GenBank/DDBJ whole genome shotgun (WGS) entry which is preliminary data.</text>
</comment>
<protein>
    <submittedName>
        <fullName evidence="1">Uncharacterized protein</fullName>
    </submittedName>
</protein>
<accession>A0A438FLA2</accession>
<evidence type="ECO:0000313" key="2">
    <source>
        <dbReference type="Proteomes" id="UP000288805"/>
    </source>
</evidence>